<evidence type="ECO:0000313" key="3">
    <source>
        <dbReference type="EMBL" id="KZV98125.1"/>
    </source>
</evidence>
<feature type="coiled-coil region" evidence="1">
    <location>
        <begin position="117"/>
        <end position="187"/>
    </location>
</feature>
<dbReference type="InParanoid" id="A0A165LP65"/>
<keyword evidence="1" id="KW-0175">Coiled coil</keyword>
<dbReference type="OrthoDB" id="3262547at2759"/>
<keyword evidence="4" id="KW-1185">Reference proteome</keyword>
<dbReference type="EMBL" id="KV425922">
    <property type="protein sequence ID" value="KZV98125.1"/>
    <property type="molecule type" value="Genomic_DNA"/>
</dbReference>
<dbReference type="AlphaFoldDB" id="A0A165LP65"/>
<accession>A0A165LP65</accession>
<sequence>MPLFDDLDRFAVSAQRLRHATSQTASASGGAGAFTTAVLDTPLTDLFRYADDAECALFVRTDSAAAGNIARKTVTTATPLRRAVKHEVPPEVYLEAALRYIDTYKNVKDLSESRADVQHQLDRVRHLRENIKDMQQQLEKFESGEPLTPKATLKDEEKRLRQMQTRVGQMTRRRDALKEQVARATRAAIAHAPEPLSERRPIPLPADDADEESFWAPKTVATSDSDSLLDEELDDVDLAGDSIILDSSPLASKHLPASTSASALPPLRFSLLPSRPTKEDETLDLDPEPEPELDEEDDEGDSTVILDKPPPAPPSTPPSAPQEEPFAPPSTARRRGAAKVTPEVERMVSKIWTTLREVLTPKSTDILNAKDTIELLESLSTTPPAPSSTAASDGSSTSSVTAAIPASSLQQRLTARLLLALIRAPEHAVPIAELKAELAAAVVAFGVTGLDAEGANNRALYLCVAKKAVKIDRASRAQLVKFDL</sequence>
<protein>
    <submittedName>
        <fullName evidence="3">Uncharacterized protein</fullName>
    </submittedName>
</protein>
<organism evidence="3 4">
    <name type="scientific">Exidia glandulosa HHB12029</name>
    <dbReference type="NCBI Taxonomy" id="1314781"/>
    <lineage>
        <taxon>Eukaryota</taxon>
        <taxon>Fungi</taxon>
        <taxon>Dikarya</taxon>
        <taxon>Basidiomycota</taxon>
        <taxon>Agaricomycotina</taxon>
        <taxon>Agaricomycetes</taxon>
        <taxon>Auriculariales</taxon>
        <taxon>Exidiaceae</taxon>
        <taxon>Exidia</taxon>
    </lineage>
</organism>
<proteinExistence type="predicted"/>
<feature type="region of interest" description="Disordered" evidence="2">
    <location>
        <begin position="379"/>
        <end position="399"/>
    </location>
</feature>
<gene>
    <name evidence="3" type="ORF">EXIGLDRAFT_746769</name>
</gene>
<evidence type="ECO:0000256" key="1">
    <source>
        <dbReference type="SAM" id="Coils"/>
    </source>
</evidence>
<feature type="region of interest" description="Disordered" evidence="2">
    <location>
        <begin position="267"/>
        <end position="343"/>
    </location>
</feature>
<name>A0A165LP65_EXIGL</name>
<dbReference type="STRING" id="1314781.A0A165LP65"/>
<dbReference type="Proteomes" id="UP000077266">
    <property type="component" value="Unassembled WGS sequence"/>
</dbReference>
<evidence type="ECO:0000313" key="4">
    <source>
        <dbReference type="Proteomes" id="UP000077266"/>
    </source>
</evidence>
<reference evidence="3 4" key="1">
    <citation type="journal article" date="2016" name="Mol. Biol. Evol.">
        <title>Comparative Genomics of Early-Diverging Mushroom-Forming Fungi Provides Insights into the Origins of Lignocellulose Decay Capabilities.</title>
        <authorList>
            <person name="Nagy L.G."/>
            <person name="Riley R."/>
            <person name="Tritt A."/>
            <person name="Adam C."/>
            <person name="Daum C."/>
            <person name="Floudas D."/>
            <person name="Sun H."/>
            <person name="Yadav J.S."/>
            <person name="Pangilinan J."/>
            <person name="Larsson K.H."/>
            <person name="Matsuura K."/>
            <person name="Barry K."/>
            <person name="Labutti K."/>
            <person name="Kuo R."/>
            <person name="Ohm R.A."/>
            <person name="Bhattacharya S.S."/>
            <person name="Shirouzu T."/>
            <person name="Yoshinaga Y."/>
            <person name="Martin F.M."/>
            <person name="Grigoriev I.V."/>
            <person name="Hibbett D.S."/>
        </authorList>
    </citation>
    <scope>NUCLEOTIDE SEQUENCE [LARGE SCALE GENOMIC DNA]</scope>
    <source>
        <strain evidence="3 4">HHB12029</strain>
    </source>
</reference>
<feature type="compositionally biased region" description="Acidic residues" evidence="2">
    <location>
        <begin position="281"/>
        <end position="301"/>
    </location>
</feature>
<evidence type="ECO:0000256" key="2">
    <source>
        <dbReference type="SAM" id="MobiDB-lite"/>
    </source>
</evidence>
<feature type="compositionally biased region" description="Pro residues" evidence="2">
    <location>
        <begin position="308"/>
        <end position="320"/>
    </location>
</feature>
<feature type="region of interest" description="Disordered" evidence="2">
    <location>
        <begin position="188"/>
        <end position="211"/>
    </location>
</feature>